<dbReference type="Proteomes" id="UP001430149">
    <property type="component" value="Unassembled WGS sequence"/>
</dbReference>
<dbReference type="RefSeq" id="WP_204683633.1">
    <property type="nucleotide sequence ID" value="NZ_BSNR01000007.1"/>
</dbReference>
<proteinExistence type="predicted"/>
<feature type="transmembrane region" description="Helical" evidence="1">
    <location>
        <begin position="147"/>
        <end position="166"/>
    </location>
</feature>
<evidence type="ECO:0000256" key="1">
    <source>
        <dbReference type="SAM" id="Phobius"/>
    </source>
</evidence>
<gene>
    <name evidence="2" type="ORF">ISP19_17110</name>
</gene>
<name>A0ABS2K861_9GAMM</name>
<feature type="transmembrane region" description="Helical" evidence="1">
    <location>
        <begin position="21"/>
        <end position="47"/>
    </location>
</feature>
<sequence>MQMLKDIRSNLLKTFRFRHGISWLILISMVLGLTLVLSVGSAVQSWIVGIASSNHASIYESVYHDNLIQPIDYRSWILWVLCIDFPVMAIAIVALGLTAVTARRISLHLTVCTMIVLTLDDAIRTAMAHTITVADMAVNIVCNAAGSIFIAAWVIGTLKVAGFLALKMRTDKGIVNVFALLTPVLFGLLTTSIVFETCKVMFEAVPIRLQATLRPGASAWYSRKIDAALLERDDQPADPSRGSEISSGPFDWYPVHNLDGQVFAVSPAQSVQLTWRKPSDDRKFDLTIQQIMNCSWWTISSLKSGSDVLKFKDVHSMAAAFDGGGEISSVEKSTTSMHAALVADDSRGISIQNGSTKGTLQFQQMVGNASLTYGGGYDGLTAALTTYLFRSSNDAVIPTSRELTLTIDGKVNRVKLMPQWSKVNKHALCESISPLTLGENGLANETLPDAVTAGIVVTIQPEQLRQLTTLNSNGEFKVSKINGWVALNNIQTNSAPFSSNHGMSTYLTMYGKNVDLKADDRVLKLEPDDLFFIEGPLELWVDSDDHIKIAGIGKFIYKNNVRFNKTLWEELSWSYRSVIVGLLATALWWVAKQIWKWVASDGSMPILERKI</sequence>
<evidence type="ECO:0000313" key="2">
    <source>
        <dbReference type="EMBL" id="MBM7127099.1"/>
    </source>
</evidence>
<keyword evidence="1" id="KW-0812">Transmembrane</keyword>
<keyword evidence="1" id="KW-1133">Transmembrane helix</keyword>
<organism evidence="2 3">
    <name type="scientific">Dyella flava</name>
    <dbReference type="NCBI Taxonomy" id="1920170"/>
    <lineage>
        <taxon>Bacteria</taxon>
        <taxon>Pseudomonadati</taxon>
        <taxon>Pseudomonadota</taxon>
        <taxon>Gammaproteobacteria</taxon>
        <taxon>Lysobacterales</taxon>
        <taxon>Rhodanobacteraceae</taxon>
        <taxon>Dyella</taxon>
    </lineage>
</organism>
<keyword evidence="1" id="KW-0472">Membrane</keyword>
<reference evidence="2" key="1">
    <citation type="submission" date="2020-10" db="EMBL/GenBank/DDBJ databases">
        <title>Phylogeny of dyella-like bacteria.</title>
        <authorList>
            <person name="Fu J."/>
        </authorList>
    </citation>
    <scope>NUCLEOTIDE SEQUENCE</scope>
    <source>
        <strain evidence="2">DHOC52</strain>
    </source>
</reference>
<evidence type="ECO:0000313" key="3">
    <source>
        <dbReference type="Proteomes" id="UP001430149"/>
    </source>
</evidence>
<dbReference type="EMBL" id="JADIKE010000038">
    <property type="protein sequence ID" value="MBM7127099.1"/>
    <property type="molecule type" value="Genomic_DNA"/>
</dbReference>
<accession>A0ABS2K861</accession>
<feature type="transmembrane region" description="Helical" evidence="1">
    <location>
        <begin position="173"/>
        <end position="195"/>
    </location>
</feature>
<feature type="transmembrane region" description="Helical" evidence="1">
    <location>
        <begin position="107"/>
        <end position="127"/>
    </location>
</feature>
<protein>
    <submittedName>
        <fullName evidence="2">Uncharacterized protein</fullName>
    </submittedName>
</protein>
<comment type="caution">
    <text evidence="2">The sequence shown here is derived from an EMBL/GenBank/DDBJ whole genome shotgun (WGS) entry which is preliminary data.</text>
</comment>
<feature type="transmembrane region" description="Helical" evidence="1">
    <location>
        <begin position="76"/>
        <end position="100"/>
    </location>
</feature>
<keyword evidence="3" id="KW-1185">Reference proteome</keyword>